<sequence length="208" mass="23781">MLYMQTGESLLKLENQNTPNYFFKWLIVELAPTIWGEKPATLLSFADSRRFARLTFWRKFGPTFLRQSDVEWAVVRETEDSLTILFYHPDSLAGCLRKNDHCQFLTTFGYKPDCSLCENVDCLKRRYQSGCPHEIGLLLGIPLKDVLGFMGQGQECLSCRGMWCIYGDPTSSLKVMEKIDECKTYAANLMNNGASPRSILLENYSKTA</sequence>
<dbReference type="Proteomes" id="UP000192738">
    <property type="component" value="Unassembled WGS sequence"/>
</dbReference>
<dbReference type="EMBL" id="FWXI01000007">
    <property type="protein sequence ID" value="SMC71103.1"/>
    <property type="molecule type" value="Genomic_DNA"/>
</dbReference>
<evidence type="ECO:0000313" key="2">
    <source>
        <dbReference type="Proteomes" id="UP000192738"/>
    </source>
</evidence>
<reference evidence="1 2" key="1">
    <citation type="submission" date="2017-04" db="EMBL/GenBank/DDBJ databases">
        <authorList>
            <person name="Afonso C.L."/>
            <person name="Miller P.J."/>
            <person name="Scott M.A."/>
            <person name="Spackman E."/>
            <person name="Goraichik I."/>
            <person name="Dimitrov K.M."/>
            <person name="Suarez D.L."/>
            <person name="Swayne D.E."/>
        </authorList>
    </citation>
    <scope>NUCLEOTIDE SEQUENCE [LARGE SCALE GENOMIC DNA]</scope>
    <source>
        <strain evidence="1 2">DSM 5090</strain>
    </source>
</reference>
<dbReference type="InterPro" id="IPR024523">
    <property type="entry name" value="DUF3793"/>
</dbReference>
<dbReference type="Pfam" id="PF12672">
    <property type="entry name" value="DUF3793"/>
    <property type="match status" value="1"/>
</dbReference>
<proteinExistence type="predicted"/>
<name>A0A1W2BDK1_9FIRM</name>
<accession>A0A1W2BDK1</accession>
<dbReference type="AlphaFoldDB" id="A0A1W2BDK1"/>
<organism evidence="1 2">
    <name type="scientific">Sporomusa malonica</name>
    <dbReference type="NCBI Taxonomy" id="112901"/>
    <lineage>
        <taxon>Bacteria</taxon>
        <taxon>Bacillati</taxon>
        <taxon>Bacillota</taxon>
        <taxon>Negativicutes</taxon>
        <taxon>Selenomonadales</taxon>
        <taxon>Sporomusaceae</taxon>
        <taxon>Sporomusa</taxon>
    </lineage>
</organism>
<evidence type="ECO:0000313" key="1">
    <source>
        <dbReference type="EMBL" id="SMC71103.1"/>
    </source>
</evidence>
<evidence type="ECO:0008006" key="3">
    <source>
        <dbReference type="Google" id="ProtNLM"/>
    </source>
</evidence>
<dbReference type="STRING" id="112901.SAMN04488500_107112"/>
<keyword evidence="2" id="KW-1185">Reference proteome</keyword>
<dbReference type="RefSeq" id="WP_176215480.1">
    <property type="nucleotide sequence ID" value="NZ_CP155572.1"/>
</dbReference>
<gene>
    <name evidence="1" type="ORF">SAMN04488500_107112</name>
</gene>
<protein>
    <recommendedName>
        <fullName evidence="3">DUF3793 family protein</fullName>
    </recommendedName>
</protein>